<dbReference type="CDD" id="cd00082">
    <property type="entry name" value="HisKA"/>
    <property type="match status" value="1"/>
</dbReference>
<evidence type="ECO:0000256" key="2">
    <source>
        <dbReference type="ARBA" id="ARBA00012438"/>
    </source>
</evidence>
<dbReference type="EC" id="2.7.13.3" evidence="2"/>
<dbReference type="Pfam" id="PF00512">
    <property type="entry name" value="HisKA"/>
    <property type="match status" value="1"/>
</dbReference>
<dbReference type="RefSeq" id="WP_267622265.1">
    <property type="nucleotide sequence ID" value="NZ_JAODIW010000006.1"/>
</dbReference>
<feature type="domain" description="PAS" evidence="10">
    <location>
        <begin position="769"/>
        <end position="844"/>
    </location>
</feature>
<name>A0ABD5P997_9EURY</name>
<dbReference type="SUPFAM" id="SSF55781">
    <property type="entry name" value="GAF domain-like"/>
    <property type="match status" value="1"/>
</dbReference>
<dbReference type="InterPro" id="IPR013655">
    <property type="entry name" value="PAS_fold_3"/>
</dbReference>
<dbReference type="GO" id="GO:0004673">
    <property type="term" value="F:protein histidine kinase activity"/>
    <property type="evidence" value="ECO:0007669"/>
    <property type="project" value="UniProtKB-EC"/>
</dbReference>
<dbReference type="CDD" id="cd00075">
    <property type="entry name" value="HATPase"/>
    <property type="match status" value="1"/>
</dbReference>
<dbReference type="Gene3D" id="3.30.450.20">
    <property type="entry name" value="PAS domain"/>
    <property type="match status" value="6"/>
</dbReference>
<evidence type="ECO:0000259" key="10">
    <source>
        <dbReference type="PROSITE" id="PS50112"/>
    </source>
</evidence>
<dbReference type="SUPFAM" id="SSF55785">
    <property type="entry name" value="PYP-like sensor domain (PAS domain)"/>
    <property type="match status" value="6"/>
</dbReference>
<dbReference type="SMART" id="SM00387">
    <property type="entry name" value="HATPase_c"/>
    <property type="match status" value="1"/>
</dbReference>
<dbReference type="PROSITE" id="PS50113">
    <property type="entry name" value="PAC"/>
    <property type="match status" value="4"/>
</dbReference>
<keyword evidence="5" id="KW-0418">Kinase</keyword>
<dbReference type="Pfam" id="PF00072">
    <property type="entry name" value="Response_reg"/>
    <property type="match status" value="1"/>
</dbReference>
<dbReference type="Pfam" id="PF08448">
    <property type="entry name" value="PAS_4"/>
    <property type="match status" value="3"/>
</dbReference>
<dbReference type="CDD" id="cd00156">
    <property type="entry name" value="REC"/>
    <property type="match status" value="1"/>
</dbReference>
<feature type="domain" description="PAC" evidence="11">
    <location>
        <begin position="472"/>
        <end position="522"/>
    </location>
</feature>
<reference evidence="12 13" key="1">
    <citation type="journal article" date="2019" name="Int. J. Syst. Evol. Microbiol.">
        <title>The Global Catalogue of Microorganisms (GCM) 10K type strain sequencing project: providing services to taxonomists for standard genome sequencing and annotation.</title>
        <authorList>
            <consortium name="The Broad Institute Genomics Platform"/>
            <consortium name="The Broad Institute Genome Sequencing Center for Infectious Disease"/>
            <person name="Wu L."/>
            <person name="Ma J."/>
        </authorList>
    </citation>
    <scope>NUCLEOTIDE SEQUENCE [LARGE SCALE GENOMIC DNA]</scope>
    <source>
        <strain evidence="12 13">CGMCC 1.12553</strain>
    </source>
</reference>
<dbReference type="Pfam" id="PF00989">
    <property type="entry name" value="PAS"/>
    <property type="match status" value="1"/>
</dbReference>
<dbReference type="Gene3D" id="3.40.50.2300">
    <property type="match status" value="1"/>
</dbReference>
<feature type="domain" description="Response regulatory" evidence="9">
    <location>
        <begin position="12"/>
        <end position="127"/>
    </location>
</feature>
<dbReference type="InterPro" id="IPR011006">
    <property type="entry name" value="CheY-like_superfamily"/>
</dbReference>
<dbReference type="PANTHER" id="PTHR43304">
    <property type="entry name" value="PHYTOCHROME-LIKE PROTEIN CPH1"/>
    <property type="match status" value="1"/>
</dbReference>
<feature type="region of interest" description="Disordered" evidence="7">
    <location>
        <begin position="1286"/>
        <end position="1356"/>
    </location>
</feature>
<feature type="domain" description="PAS" evidence="10">
    <location>
        <begin position="263"/>
        <end position="336"/>
    </location>
</feature>
<feature type="domain" description="Histidine kinase" evidence="8">
    <location>
        <begin position="1069"/>
        <end position="1283"/>
    </location>
</feature>
<accession>A0ABD5P997</accession>
<feature type="region of interest" description="Disordered" evidence="7">
    <location>
        <begin position="1179"/>
        <end position="1203"/>
    </location>
</feature>
<keyword evidence="3 6" id="KW-0597">Phosphoprotein</keyword>
<dbReference type="PROSITE" id="PS50112">
    <property type="entry name" value="PAS"/>
    <property type="match status" value="5"/>
</dbReference>
<evidence type="ECO:0000256" key="1">
    <source>
        <dbReference type="ARBA" id="ARBA00000085"/>
    </source>
</evidence>
<dbReference type="InterPro" id="IPR013767">
    <property type="entry name" value="PAS_fold"/>
</dbReference>
<feature type="compositionally biased region" description="Basic and acidic residues" evidence="7">
    <location>
        <begin position="1187"/>
        <end position="1202"/>
    </location>
</feature>
<comment type="caution">
    <text evidence="12">The sequence shown here is derived from an EMBL/GenBank/DDBJ whole genome shotgun (WGS) entry which is preliminary data.</text>
</comment>
<dbReference type="SMART" id="SM00091">
    <property type="entry name" value="PAS"/>
    <property type="match status" value="6"/>
</dbReference>
<keyword evidence="4" id="KW-0808">Transferase</keyword>
<dbReference type="InterPro" id="IPR035965">
    <property type="entry name" value="PAS-like_dom_sf"/>
</dbReference>
<dbReference type="InterPro" id="IPR003661">
    <property type="entry name" value="HisK_dim/P_dom"/>
</dbReference>
<dbReference type="PROSITE" id="PS50109">
    <property type="entry name" value="HIS_KIN"/>
    <property type="match status" value="1"/>
</dbReference>
<evidence type="ECO:0000259" key="9">
    <source>
        <dbReference type="PROSITE" id="PS50110"/>
    </source>
</evidence>
<feature type="domain" description="PAC" evidence="11">
    <location>
        <begin position="710"/>
        <end position="768"/>
    </location>
</feature>
<dbReference type="CDD" id="cd00130">
    <property type="entry name" value="PAS"/>
    <property type="match status" value="6"/>
</dbReference>
<dbReference type="InterPro" id="IPR000014">
    <property type="entry name" value="PAS"/>
</dbReference>
<dbReference type="InterPro" id="IPR003594">
    <property type="entry name" value="HATPase_dom"/>
</dbReference>
<feature type="domain" description="PAS" evidence="10">
    <location>
        <begin position="135"/>
        <end position="210"/>
    </location>
</feature>
<organism evidence="12 13">
    <name type="scientific">Halobium salinum</name>
    <dbReference type="NCBI Taxonomy" id="1364940"/>
    <lineage>
        <taxon>Archaea</taxon>
        <taxon>Methanobacteriati</taxon>
        <taxon>Methanobacteriota</taxon>
        <taxon>Stenosarchaea group</taxon>
        <taxon>Halobacteria</taxon>
        <taxon>Halobacteriales</taxon>
        <taxon>Haloferacaceae</taxon>
        <taxon>Halobium</taxon>
    </lineage>
</organism>
<evidence type="ECO:0000256" key="6">
    <source>
        <dbReference type="PROSITE-ProRule" id="PRU00169"/>
    </source>
</evidence>
<dbReference type="NCBIfam" id="TIGR00229">
    <property type="entry name" value="sensory_box"/>
    <property type="match status" value="6"/>
</dbReference>
<dbReference type="InterPro" id="IPR000700">
    <property type="entry name" value="PAS-assoc_C"/>
</dbReference>
<dbReference type="EMBL" id="JBHSDS010000003">
    <property type="protein sequence ID" value="MFC4357435.1"/>
    <property type="molecule type" value="Genomic_DNA"/>
</dbReference>
<feature type="domain" description="PAS" evidence="10">
    <location>
        <begin position="519"/>
        <end position="589"/>
    </location>
</feature>
<proteinExistence type="predicted"/>
<dbReference type="InterPro" id="IPR052162">
    <property type="entry name" value="Sensor_kinase/Photoreceptor"/>
</dbReference>
<dbReference type="PRINTS" id="PR00344">
    <property type="entry name" value="BCTRLSENSOR"/>
</dbReference>
<dbReference type="SMART" id="SM00086">
    <property type="entry name" value="PAC"/>
    <property type="match status" value="5"/>
</dbReference>
<feature type="domain" description="PAC" evidence="11">
    <location>
        <begin position="594"/>
        <end position="647"/>
    </location>
</feature>
<evidence type="ECO:0000313" key="13">
    <source>
        <dbReference type="Proteomes" id="UP001595921"/>
    </source>
</evidence>
<dbReference type="SMART" id="SM00448">
    <property type="entry name" value="REC"/>
    <property type="match status" value="1"/>
</dbReference>
<dbReference type="Pfam" id="PF08447">
    <property type="entry name" value="PAS_3"/>
    <property type="match status" value="1"/>
</dbReference>
<dbReference type="SUPFAM" id="SSF52172">
    <property type="entry name" value="CheY-like"/>
    <property type="match status" value="1"/>
</dbReference>
<dbReference type="PANTHER" id="PTHR43304:SF1">
    <property type="entry name" value="PAC DOMAIN-CONTAINING PROTEIN"/>
    <property type="match status" value="1"/>
</dbReference>
<dbReference type="Gene3D" id="1.10.287.130">
    <property type="match status" value="1"/>
</dbReference>
<evidence type="ECO:0000256" key="3">
    <source>
        <dbReference type="ARBA" id="ARBA00022553"/>
    </source>
</evidence>
<dbReference type="SUPFAM" id="SSF55874">
    <property type="entry name" value="ATPase domain of HSP90 chaperone/DNA topoisomerase II/histidine kinase"/>
    <property type="match status" value="1"/>
</dbReference>
<dbReference type="InterPro" id="IPR001610">
    <property type="entry name" value="PAC"/>
</dbReference>
<gene>
    <name evidence="12" type="ORF">ACFO0N_05660</name>
</gene>
<protein>
    <recommendedName>
        <fullName evidence="2">histidine kinase</fullName>
        <ecNumber evidence="2">2.7.13.3</ecNumber>
    </recommendedName>
</protein>
<dbReference type="Gene3D" id="3.30.565.10">
    <property type="entry name" value="Histidine kinase-like ATPase, C-terminal domain"/>
    <property type="match status" value="1"/>
</dbReference>
<evidence type="ECO:0000256" key="7">
    <source>
        <dbReference type="SAM" id="MobiDB-lite"/>
    </source>
</evidence>
<evidence type="ECO:0000259" key="11">
    <source>
        <dbReference type="PROSITE" id="PS50113"/>
    </source>
</evidence>
<dbReference type="InterPro" id="IPR013656">
    <property type="entry name" value="PAS_4"/>
</dbReference>
<dbReference type="Proteomes" id="UP001595921">
    <property type="component" value="Unassembled WGS sequence"/>
</dbReference>
<dbReference type="InterPro" id="IPR001789">
    <property type="entry name" value="Sig_transdc_resp-reg_receiver"/>
</dbReference>
<dbReference type="SUPFAM" id="SSF47384">
    <property type="entry name" value="Homodimeric domain of signal transducing histidine kinase"/>
    <property type="match status" value="1"/>
</dbReference>
<dbReference type="InterPro" id="IPR036097">
    <property type="entry name" value="HisK_dim/P_sf"/>
</dbReference>
<dbReference type="SMART" id="SM00388">
    <property type="entry name" value="HisKA"/>
    <property type="match status" value="1"/>
</dbReference>
<dbReference type="InterPro" id="IPR005467">
    <property type="entry name" value="His_kinase_dom"/>
</dbReference>
<feature type="compositionally biased region" description="Basic and acidic residues" evidence="7">
    <location>
        <begin position="1300"/>
        <end position="1330"/>
    </location>
</feature>
<dbReference type="PROSITE" id="PS50110">
    <property type="entry name" value="RESPONSE_REGULATORY"/>
    <property type="match status" value="1"/>
</dbReference>
<comment type="catalytic activity">
    <reaction evidence="1">
        <text>ATP + protein L-histidine = ADP + protein N-phospho-L-histidine.</text>
        <dbReference type="EC" id="2.7.13.3"/>
    </reaction>
</comment>
<feature type="modified residue" description="4-aspartylphosphate" evidence="6">
    <location>
        <position position="62"/>
    </location>
</feature>
<dbReference type="Pfam" id="PF13426">
    <property type="entry name" value="PAS_9"/>
    <property type="match status" value="1"/>
</dbReference>
<evidence type="ECO:0000313" key="12">
    <source>
        <dbReference type="EMBL" id="MFC4357435.1"/>
    </source>
</evidence>
<dbReference type="Pfam" id="PF02518">
    <property type="entry name" value="HATPase_c"/>
    <property type="match status" value="1"/>
</dbReference>
<feature type="domain" description="PAS" evidence="10">
    <location>
        <begin position="419"/>
        <end position="468"/>
    </location>
</feature>
<keyword evidence="13" id="KW-1185">Reference proteome</keyword>
<sequence>MAVARQESQAVSVLHVDDEPGFAETVAEVLSSADDSLSVVPVTDAREALDRLDDDIDCVVSDYEMPGMDGLSFLEAVRERRPELPFILFTGKGSEEVASDAFAAGATGYLRKERGTAQYTVLAKLITESVSRVRAETSYREIFDAVSQAILVVDPDTERIVEVNDFACDLLGYAEAEVLGRSIGSITAPEEAETTGAGISTVISRAMEDGPQTFEWCVETASGGRRWTEIRFRSVELGGEARVLAIASDVSDRKRRQRELDRERERYRLLVASVEDHAVCTLDPEGRISTWNDVATELTGWTAEEVIGEHLSVLFPEEYTENERPDELLTRARSEGRSEDEGWHVRKDGSRFWANLVVSRLGDDSTHEDWGFETVTHDLSEVHERTEELERVRSARELVESRYRTLVEESLVGVYIVQDGAFVYVNPRLAETFGYDRKTLLSTPPSELVAAEDRDRVVDNLRLQWSAGVDRLRYEYTGVRADGELVYVEALDSRIDHDGRPAVLGSLVDVTEREERRDELYRYTQIFETMGDGVYKLDADGTFRDCNRAIESITGYDRTELVGEHVSVVMNEADIERCEEGIRELLAGEGERVRRYEVTLTRKGGTRLPCELNLTLMPLGPDGEFRGTVGVVRDASERVERERQYDAIFNQTYQFTGLLEPDGTVLEANETALQFGDLDREDVVGKPLWETDWFPRTGDTGDVLRGVVERAADGEFVRLTLDVHGSDRVATTDFSVKPVRDESGEVVLLIPEARDITERVRIERELRESRRKFSTLLSNLPGMAYRCENTPDWPMSFVSEGCTELTGYAREQLERSEVSFGQDVVHPDDQAGVWESVQAALDRDEPFELVYRILTADGELRWVWEQGVGVGDDGDGVDALEGFITDITERVRIEEELRTGERALRRLSETASRSDLTFEEKLPQILSIGCDRLGVANAHLTRVRTETDLREVVAVGGDESVAEPGATTRLSATPCHDTVRGEGLNVVVDNSDDPDGEFGTYVGTRVTVGGDPFGTLCFVDPEPRSEPLTEAEKTFVALMAQWIRYEFERVEYQRQLERENARLDEFASIVSHDLRNPLDVITLNLELARTDPSEERLDAIARAAARTNELIDGLLTLTRQGKVVGETEPVDVGEVARAAWSNVDTGDADLVVADDLPTVAADRPRLVQVFENLFRNSVEHGSTSSRAKPDDPVEHGSVDGDHPTVTVGALPDGAGFYVEDDGPGIPEADVGHVFESGYTTEADGTGFGLAIVKNVVEAHKWTVSAANGVDGGARFEVTVSAGPASVTAEAESATDSGPLPDREVDSDSGSEPDHEHASDPGSEPDHEHASDPGSDPHPGSEAGSRPEGAPEWPEDR</sequence>
<dbReference type="InterPro" id="IPR004358">
    <property type="entry name" value="Sig_transdc_His_kin-like_C"/>
</dbReference>
<dbReference type="InterPro" id="IPR036890">
    <property type="entry name" value="HATPase_C_sf"/>
</dbReference>
<evidence type="ECO:0000256" key="4">
    <source>
        <dbReference type="ARBA" id="ARBA00022679"/>
    </source>
</evidence>
<evidence type="ECO:0000259" key="8">
    <source>
        <dbReference type="PROSITE" id="PS50109"/>
    </source>
</evidence>
<feature type="domain" description="PAC" evidence="11">
    <location>
        <begin position="847"/>
        <end position="899"/>
    </location>
</feature>
<evidence type="ECO:0000256" key="5">
    <source>
        <dbReference type="ARBA" id="ARBA00022777"/>
    </source>
</evidence>